<dbReference type="RefSeq" id="WP_091091764.1">
    <property type="nucleotide sequence ID" value="NZ_FNRD01000010.1"/>
</dbReference>
<gene>
    <name evidence="1" type="ORF">SAMN05443667_110138</name>
</gene>
<accession>A0A1H4ER92</accession>
<protein>
    <submittedName>
        <fullName evidence="1">Uncharacterized protein</fullName>
    </submittedName>
</protein>
<dbReference type="AlphaFoldDB" id="A0A1H4ER92"/>
<dbReference type="OrthoDB" id="645138at2"/>
<keyword evidence="2" id="KW-1185">Reference proteome</keyword>
<evidence type="ECO:0000313" key="1">
    <source>
        <dbReference type="EMBL" id="SEA87456.1"/>
    </source>
</evidence>
<dbReference type="STRING" id="150146.SAMN05443667_110138"/>
<proteinExistence type="predicted"/>
<reference evidence="2" key="1">
    <citation type="submission" date="2016-10" db="EMBL/GenBank/DDBJ databases">
        <authorList>
            <person name="Varghese N."/>
            <person name="Submissions S."/>
        </authorList>
    </citation>
    <scope>NUCLEOTIDE SEQUENCE [LARGE SCALE GENOMIC DNA]</scope>
    <source>
        <strain evidence="2">DSM 22376</strain>
    </source>
</reference>
<dbReference type="Proteomes" id="UP000198951">
    <property type="component" value="Unassembled WGS sequence"/>
</dbReference>
<dbReference type="EMBL" id="FNRD01000010">
    <property type="protein sequence ID" value="SEA87456.1"/>
    <property type="molecule type" value="Genomic_DNA"/>
</dbReference>
<organism evidence="1 2">
    <name type="scientific">Flavobacterium gillisiae</name>
    <dbReference type="NCBI Taxonomy" id="150146"/>
    <lineage>
        <taxon>Bacteria</taxon>
        <taxon>Pseudomonadati</taxon>
        <taxon>Bacteroidota</taxon>
        <taxon>Flavobacteriia</taxon>
        <taxon>Flavobacteriales</taxon>
        <taxon>Flavobacteriaceae</taxon>
        <taxon>Flavobacterium</taxon>
    </lineage>
</organism>
<evidence type="ECO:0000313" key="2">
    <source>
        <dbReference type="Proteomes" id="UP000198951"/>
    </source>
</evidence>
<name>A0A1H4ER92_9FLAO</name>
<sequence length="256" mass="29052">MAKIIAPFTIKGTIDDLNFVLTADGTNYARSKREQALTSLQFNANPIYDRIRKHGTEFGHCAKKSAIFRQLALQFNKLAKDGSFAGRANKLLFDILQEDTTHPIGKRTLAEGLKTNEGIASLLFFESNKLRPLRQVLKIKELWHQESQTVTLTDFIVKEHLVWPAEATQVHLAIAITNWDFDNDNFNTCYSEAIILDKESVKQTLKLSTTRPAGNHLQLTFLFIGFATLERKKHKFLHRKNNTATLIAHHTPVTTP</sequence>